<reference evidence="2 3" key="1">
    <citation type="submission" date="2020-06" db="EMBL/GenBank/DDBJ databases">
        <authorList>
            <person name="Li R."/>
            <person name="Bekaert M."/>
        </authorList>
    </citation>
    <scope>NUCLEOTIDE SEQUENCE [LARGE SCALE GENOMIC DNA]</scope>
    <source>
        <strain evidence="3">wild</strain>
    </source>
</reference>
<evidence type="ECO:0000313" key="3">
    <source>
        <dbReference type="Proteomes" id="UP000507470"/>
    </source>
</evidence>
<organism evidence="2 3">
    <name type="scientific">Mytilus coruscus</name>
    <name type="common">Sea mussel</name>
    <dbReference type="NCBI Taxonomy" id="42192"/>
    <lineage>
        <taxon>Eukaryota</taxon>
        <taxon>Metazoa</taxon>
        <taxon>Spiralia</taxon>
        <taxon>Lophotrochozoa</taxon>
        <taxon>Mollusca</taxon>
        <taxon>Bivalvia</taxon>
        <taxon>Autobranchia</taxon>
        <taxon>Pteriomorphia</taxon>
        <taxon>Mytilida</taxon>
        <taxon>Mytiloidea</taxon>
        <taxon>Mytilidae</taxon>
        <taxon>Mytilinae</taxon>
        <taxon>Mytilus</taxon>
    </lineage>
</organism>
<feature type="compositionally biased region" description="Polar residues" evidence="1">
    <location>
        <begin position="235"/>
        <end position="254"/>
    </location>
</feature>
<dbReference type="AlphaFoldDB" id="A0A6J8B905"/>
<protein>
    <submittedName>
        <fullName evidence="2">Uncharacterized protein</fullName>
    </submittedName>
</protein>
<evidence type="ECO:0000256" key="1">
    <source>
        <dbReference type="SAM" id="MobiDB-lite"/>
    </source>
</evidence>
<gene>
    <name evidence="2" type="ORF">MCOR_16029</name>
</gene>
<sequence length="696" mass="78922">MKGMSIQVQNNEDHRISDSQINENNENNNNTTLMTSKDDIIKEPNISQEAIQNELIIEEIAKSTNEQKGQVNHHSANQTMINPTEEIIPKQIEVNNMRSEEIITSSTCINKQNTKTTQRRQRNDQVHQYHLSRQEKYLNSHHQDHNGSHSVGNINQYHQIPNADYKSNRTYLLGNINSQPPLPGHATEQVHQTPQMRSNLNYDKHFSERDYNSNQSNSKPTLSNIATSAERKQIIPQQQKENSAEQKASIGSNVQYQSENTLKKTERIKSKCRSENTRLGNETIQTNSQATHLGIIRAAKNESRINIQEHVSIAMYSLIPVELYRRGGLKKTQHTRSNKRTFFQGYYMAGSTSSEFNAKRRTCKLKPRLTSVSTSESEESDYLLTQTVSASKRSRRTKKSVLTARSNETDKLPSLLSSTADWNVYFLESLGIYYIISSPSLQTAEDFLVNVQLMISCQVAFLNSLTENEVPGDMFINILKAFSNMCHVLPVDFISTCGSYSMEESTYSIAEEAAFIVSVAQVQKEKQTKLSQAKWKNTEPTIVSQYLKHSSDCGSEVRHEPPIFEKVHGNILGQHGGELLINGHSYGSILSKGRILKYLPGIIYIGTEVIFTLLKITSNHLREFELFEGNRKALTFGNQKINIHEHGKEFEPKAHAPTPGSPDVCFITKQSLDLIIDHLKTILTMFLQVINSKITF</sequence>
<feature type="region of interest" description="Disordered" evidence="1">
    <location>
        <begin position="173"/>
        <end position="195"/>
    </location>
</feature>
<feature type="region of interest" description="Disordered" evidence="1">
    <location>
        <begin position="1"/>
        <end position="32"/>
    </location>
</feature>
<feature type="region of interest" description="Disordered" evidence="1">
    <location>
        <begin position="232"/>
        <end position="254"/>
    </location>
</feature>
<feature type="region of interest" description="Disordered" evidence="1">
    <location>
        <begin position="207"/>
        <end position="226"/>
    </location>
</feature>
<dbReference type="InterPro" id="IPR029068">
    <property type="entry name" value="Glyas_Bleomycin-R_OHBP_Dase"/>
</dbReference>
<feature type="compositionally biased region" description="Polar residues" evidence="1">
    <location>
        <begin position="212"/>
        <end position="226"/>
    </location>
</feature>
<evidence type="ECO:0000313" key="2">
    <source>
        <dbReference type="EMBL" id="CAC5380036.1"/>
    </source>
</evidence>
<feature type="compositionally biased region" description="Polar residues" evidence="1">
    <location>
        <begin position="1"/>
        <end position="10"/>
    </location>
</feature>
<dbReference type="Proteomes" id="UP000507470">
    <property type="component" value="Unassembled WGS sequence"/>
</dbReference>
<accession>A0A6J8B905</accession>
<proteinExistence type="predicted"/>
<keyword evidence="3" id="KW-1185">Reference proteome</keyword>
<name>A0A6J8B905_MYTCO</name>
<dbReference type="EMBL" id="CACVKT020002820">
    <property type="protein sequence ID" value="CAC5380036.1"/>
    <property type="molecule type" value="Genomic_DNA"/>
</dbReference>
<dbReference type="OrthoDB" id="5371818at2759"/>
<dbReference type="Gene3D" id="3.10.180.10">
    <property type="entry name" value="2,3-Dihydroxybiphenyl 1,2-Dioxygenase, domain 1"/>
    <property type="match status" value="1"/>
</dbReference>